<dbReference type="Pfam" id="PF13525">
    <property type="entry name" value="YfiO"/>
    <property type="match status" value="1"/>
</dbReference>
<evidence type="ECO:0000256" key="2">
    <source>
        <dbReference type="ARBA" id="ARBA00023136"/>
    </source>
</evidence>
<gene>
    <name evidence="6" type="primary">bamD</name>
    <name evidence="9" type="ordered locus">PB2503_10434</name>
</gene>
<comment type="similarity">
    <text evidence="6">Belongs to the BamD family.</text>
</comment>
<dbReference type="STRING" id="314260.PB2503_10434"/>
<name>E0TG19_PARBH</name>
<keyword evidence="10" id="KW-1185">Reference proteome</keyword>
<keyword evidence="4 6" id="KW-0998">Cell outer membrane</keyword>
<evidence type="ECO:0000259" key="8">
    <source>
        <dbReference type="Pfam" id="PF13525"/>
    </source>
</evidence>
<dbReference type="CDD" id="cd15830">
    <property type="entry name" value="BamD"/>
    <property type="match status" value="1"/>
</dbReference>
<dbReference type="Gene3D" id="1.25.40.10">
    <property type="entry name" value="Tetratricopeptide repeat domain"/>
    <property type="match status" value="1"/>
</dbReference>
<feature type="domain" description="Outer membrane lipoprotein BamD-like" evidence="8">
    <location>
        <begin position="37"/>
        <end position="230"/>
    </location>
</feature>
<keyword evidence="3 6" id="KW-0564">Palmitate</keyword>
<protein>
    <recommendedName>
        <fullName evidence="6">Outer membrane protein assembly factor BamD</fullName>
    </recommendedName>
</protein>
<evidence type="ECO:0000256" key="1">
    <source>
        <dbReference type="ARBA" id="ARBA00022729"/>
    </source>
</evidence>
<dbReference type="EMBL" id="CP002156">
    <property type="protein sequence ID" value="ADM10138.1"/>
    <property type="molecule type" value="Genomic_DNA"/>
</dbReference>
<evidence type="ECO:0000313" key="9">
    <source>
        <dbReference type="EMBL" id="ADM10138.1"/>
    </source>
</evidence>
<comment type="subcellular location">
    <subcellularLocation>
        <location evidence="6">Cell outer membrane</location>
        <topology evidence="6">Lipid-anchor</topology>
    </subcellularLocation>
</comment>
<dbReference type="PANTHER" id="PTHR37423">
    <property type="entry name" value="SOLUBLE LYTIC MUREIN TRANSGLYCOSYLASE-RELATED"/>
    <property type="match status" value="1"/>
</dbReference>
<dbReference type="eggNOG" id="COG4105">
    <property type="taxonomic scope" value="Bacteria"/>
</dbReference>
<dbReference type="Proteomes" id="UP000001302">
    <property type="component" value="Chromosome"/>
</dbReference>
<evidence type="ECO:0000256" key="3">
    <source>
        <dbReference type="ARBA" id="ARBA00023139"/>
    </source>
</evidence>
<dbReference type="PROSITE" id="PS51257">
    <property type="entry name" value="PROKAR_LIPOPROTEIN"/>
    <property type="match status" value="1"/>
</dbReference>
<dbReference type="InterPro" id="IPR039565">
    <property type="entry name" value="BamD-like"/>
</dbReference>
<dbReference type="SUPFAM" id="SSF48452">
    <property type="entry name" value="TPR-like"/>
    <property type="match status" value="1"/>
</dbReference>
<feature type="chain" id="PRO_5009010404" description="Outer membrane protein assembly factor BamD" evidence="7">
    <location>
        <begin position="27"/>
        <end position="308"/>
    </location>
</feature>
<evidence type="ECO:0000313" key="10">
    <source>
        <dbReference type="Proteomes" id="UP000001302"/>
    </source>
</evidence>
<dbReference type="GO" id="GO:0043165">
    <property type="term" value="P:Gram-negative-bacterium-type cell outer membrane assembly"/>
    <property type="evidence" value="ECO:0007669"/>
    <property type="project" value="UniProtKB-UniRule"/>
</dbReference>
<dbReference type="GO" id="GO:1990063">
    <property type="term" value="C:Bam protein complex"/>
    <property type="evidence" value="ECO:0007669"/>
    <property type="project" value="TreeGrafter"/>
</dbReference>
<dbReference type="NCBIfam" id="TIGR03302">
    <property type="entry name" value="OM_YfiO"/>
    <property type="match status" value="1"/>
</dbReference>
<dbReference type="KEGG" id="pbr:PB2503_10434"/>
<comment type="function">
    <text evidence="6">Part of the outer membrane protein assembly complex, which is involved in assembly and insertion of beta-barrel proteins into the outer membrane.</text>
</comment>
<sequence>MSGKIALTALGSVLLALGGCSNFGNAPDDRLAYVEEPVEILYRKAADALERRRYEEAVLLFEEVERQHPYSSWARRAMLMVAYSEYLQNNYDASIASIDRFLAVHPGNKDAAYAYYLRAINYYERIRDVGRDQDITAQALSALEDVIRRYPDSDYARDASLKLDLTRDHLAGKEMDIGRWYLKRNEHIAAINRFNEVLTTYETTSHVPEALHRLVEAYLEMGVAFEAQRHAAILAHNYPDSNWYRDSYRMLDRRGLTDTTALNSWVAPTAAEPALTATASSASPPDGRLGARTAASEALLGAITEADQ</sequence>
<dbReference type="AlphaFoldDB" id="E0TG19"/>
<evidence type="ECO:0000256" key="5">
    <source>
        <dbReference type="ARBA" id="ARBA00023288"/>
    </source>
</evidence>
<proteinExistence type="inferred from homology"/>
<dbReference type="OrthoDB" id="9804044at2"/>
<dbReference type="PANTHER" id="PTHR37423:SF1">
    <property type="entry name" value="OUTER MEMBRANE PROTEIN ASSEMBLY FACTOR BAMD"/>
    <property type="match status" value="1"/>
</dbReference>
<dbReference type="RefSeq" id="WP_013301112.1">
    <property type="nucleotide sequence ID" value="NC_014414.1"/>
</dbReference>
<evidence type="ECO:0000256" key="6">
    <source>
        <dbReference type="HAMAP-Rule" id="MF_00922"/>
    </source>
</evidence>
<feature type="signal peptide" evidence="7">
    <location>
        <begin position="1"/>
        <end position="26"/>
    </location>
</feature>
<keyword evidence="5 6" id="KW-0449">Lipoprotein</keyword>
<organism evidence="9 10">
    <name type="scientific">Parvularcula bermudensis (strain ATCC BAA-594 / HTCC2503 / KCTC 12087)</name>
    <dbReference type="NCBI Taxonomy" id="314260"/>
    <lineage>
        <taxon>Bacteria</taxon>
        <taxon>Pseudomonadati</taxon>
        <taxon>Pseudomonadota</taxon>
        <taxon>Alphaproteobacteria</taxon>
        <taxon>Parvularculales</taxon>
        <taxon>Parvularculaceae</taxon>
        <taxon>Parvularcula</taxon>
    </lineage>
</organism>
<comment type="subunit">
    <text evidence="6">Part of the Bam complex.</text>
</comment>
<keyword evidence="2 6" id="KW-0472">Membrane</keyword>
<evidence type="ECO:0000256" key="4">
    <source>
        <dbReference type="ARBA" id="ARBA00023237"/>
    </source>
</evidence>
<dbReference type="HOGENOM" id="CLU_065982_1_1_5"/>
<reference evidence="10" key="1">
    <citation type="submission" date="2010-08" db="EMBL/GenBank/DDBJ databases">
        <title>Genome sequence of Parvularcula bermudensis HTCC2503.</title>
        <authorList>
            <person name="Kang D.-M."/>
            <person name="Oh H.-M."/>
            <person name="Cho J.-C."/>
        </authorList>
    </citation>
    <scope>NUCLEOTIDE SEQUENCE [LARGE SCALE GENOMIC DNA]</scope>
    <source>
        <strain evidence="10">ATCC BAA-594 / HTCC2503 / KCTC 12087</strain>
    </source>
</reference>
<dbReference type="HAMAP" id="MF_00922">
    <property type="entry name" value="OM_assembly_BamD"/>
    <property type="match status" value="1"/>
</dbReference>
<accession>E0TG19</accession>
<evidence type="ECO:0000256" key="7">
    <source>
        <dbReference type="SAM" id="SignalP"/>
    </source>
</evidence>
<dbReference type="InterPro" id="IPR017689">
    <property type="entry name" value="BamD"/>
</dbReference>
<keyword evidence="1 6" id="KW-0732">Signal</keyword>
<dbReference type="GO" id="GO:0051205">
    <property type="term" value="P:protein insertion into membrane"/>
    <property type="evidence" value="ECO:0007669"/>
    <property type="project" value="UniProtKB-UniRule"/>
</dbReference>
<reference evidence="9 10" key="2">
    <citation type="journal article" date="2011" name="J. Bacteriol.">
        <title>Complete genome sequence of strain HTCC2503T of Parvularcula bermudensis, the type species of the order "Parvularculales" in the class Alphaproteobacteria.</title>
        <authorList>
            <person name="Oh H.M."/>
            <person name="Kang I."/>
            <person name="Vergin K.L."/>
            <person name="Kang D."/>
            <person name="Rhee K.H."/>
            <person name="Giovannoni S.J."/>
            <person name="Cho J.C."/>
        </authorList>
    </citation>
    <scope>NUCLEOTIDE SEQUENCE [LARGE SCALE GENOMIC DNA]</scope>
    <source>
        <strain evidence="10">ATCC BAA-594 / HTCC2503 / KCTC 12087</strain>
    </source>
</reference>
<dbReference type="InterPro" id="IPR011990">
    <property type="entry name" value="TPR-like_helical_dom_sf"/>
</dbReference>